<dbReference type="GO" id="GO:0009307">
    <property type="term" value="P:DNA restriction-modification system"/>
    <property type="evidence" value="ECO:0007669"/>
    <property type="project" value="UniProtKB-KW"/>
</dbReference>
<evidence type="ECO:0000256" key="3">
    <source>
        <dbReference type="ARBA" id="ARBA00023125"/>
    </source>
</evidence>
<dbReference type="STRING" id="478744.SAMN05444359_112116"/>
<dbReference type="CDD" id="cd17266">
    <property type="entry name" value="RMtype1_S_Sau1132ORF3780P-TRD2-CR2_like"/>
    <property type="match status" value="1"/>
</dbReference>
<protein>
    <submittedName>
        <fullName evidence="5">Type I restriction enzyme, S subunit</fullName>
    </submittedName>
</protein>
<comment type="similarity">
    <text evidence="1">Belongs to the type-I restriction system S methylase family.</text>
</comment>
<dbReference type="SUPFAM" id="SSF116734">
    <property type="entry name" value="DNA methylase specificity domain"/>
    <property type="match status" value="2"/>
</dbReference>
<name>A0A1H9HDK8_9BACT</name>
<dbReference type="AlphaFoldDB" id="A0A1H9HDK8"/>
<evidence type="ECO:0000256" key="2">
    <source>
        <dbReference type="ARBA" id="ARBA00022747"/>
    </source>
</evidence>
<gene>
    <name evidence="5" type="ORF">SAMN05444359_112116</name>
</gene>
<dbReference type="Gene3D" id="1.10.287.1120">
    <property type="entry name" value="Bipartite methylase S protein"/>
    <property type="match status" value="1"/>
</dbReference>
<dbReference type="EMBL" id="FOFB01000012">
    <property type="protein sequence ID" value="SEQ60377.1"/>
    <property type="molecule type" value="Genomic_DNA"/>
</dbReference>
<dbReference type="InterPro" id="IPR000055">
    <property type="entry name" value="Restrct_endonuc_typeI_TRD"/>
</dbReference>
<sequence length="413" mass="46045">MSSEIEYKLSSIDWLNKIPSHWTAYRLANTGTFSKGKGIAKADIIEDGKPAILYGDIYTRYSIVTDSLERRVSDETAANAVPIYQGDLLFTGSGETPIDIGRCVCYTGTETGYAGGDIIIYRQNEIDGKFLSYMFNSFYLDQQKAVLAKGGIIIHIYSSQLKSIKFPLPPRKEQHQIATYLDRETARIDALIDAKERLLRVLEEKRSVMIAEAVTRGLNADVRMKDSGVDWLGEVPEHWEVVPIKYLADLKSGNTISPLDIDEEEEYPVYGGNGFRGYTKDYTHNGLYALIGRQGALCGNINYAEGKFWASEHAIVVDPKPEVNTIWLGEVLREMNLNQYSISAAQPGLSVDRIKNIFIPSPPVTEQKKIADYITEIISSHEQLGDKLNDSINLLSERRSSLITSAVTGAINV</sequence>
<evidence type="ECO:0000259" key="4">
    <source>
        <dbReference type="Pfam" id="PF01420"/>
    </source>
</evidence>
<keyword evidence="6" id="KW-1185">Reference proteome</keyword>
<dbReference type="GO" id="GO:0003677">
    <property type="term" value="F:DNA binding"/>
    <property type="evidence" value="ECO:0007669"/>
    <property type="project" value="UniProtKB-KW"/>
</dbReference>
<dbReference type="CDD" id="cd17268">
    <property type="entry name" value="RMtype1_S_Ara36733I_TRD1-CR1_like"/>
    <property type="match status" value="1"/>
</dbReference>
<dbReference type="PANTHER" id="PTHR43140:SF1">
    <property type="entry name" value="TYPE I RESTRICTION ENZYME ECOKI SPECIFICITY SUBUNIT"/>
    <property type="match status" value="1"/>
</dbReference>
<feature type="domain" description="Type I restriction modification DNA specificity" evidence="4">
    <location>
        <begin position="19"/>
        <end position="186"/>
    </location>
</feature>
<dbReference type="Gene3D" id="3.90.220.20">
    <property type="entry name" value="DNA methylase specificity domains"/>
    <property type="match status" value="2"/>
</dbReference>
<feature type="domain" description="Type I restriction modification DNA specificity" evidence="4">
    <location>
        <begin position="236"/>
        <end position="389"/>
    </location>
</feature>
<dbReference type="InterPro" id="IPR044946">
    <property type="entry name" value="Restrct_endonuc_typeI_TRD_sf"/>
</dbReference>
<proteinExistence type="inferred from homology"/>
<dbReference type="Pfam" id="PF01420">
    <property type="entry name" value="Methylase_S"/>
    <property type="match status" value="2"/>
</dbReference>
<dbReference type="InterPro" id="IPR051212">
    <property type="entry name" value="Type-I_RE_S_subunit"/>
</dbReference>
<accession>A0A1H9HDK8</accession>
<dbReference type="Proteomes" id="UP000199021">
    <property type="component" value="Unassembled WGS sequence"/>
</dbReference>
<evidence type="ECO:0000256" key="1">
    <source>
        <dbReference type="ARBA" id="ARBA00010923"/>
    </source>
</evidence>
<evidence type="ECO:0000313" key="6">
    <source>
        <dbReference type="Proteomes" id="UP000199021"/>
    </source>
</evidence>
<dbReference type="OrthoDB" id="667970at2"/>
<keyword evidence="2" id="KW-0680">Restriction system</keyword>
<dbReference type="InParanoid" id="A0A1H9HDK8"/>
<keyword evidence="3" id="KW-0238">DNA-binding</keyword>
<dbReference type="RefSeq" id="WP_090168878.1">
    <property type="nucleotide sequence ID" value="NZ_FOFB01000012.1"/>
</dbReference>
<reference evidence="6" key="1">
    <citation type="submission" date="2016-10" db="EMBL/GenBank/DDBJ databases">
        <authorList>
            <person name="Varghese N."/>
            <person name="Submissions S."/>
        </authorList>
    </citation>
    <scope>NUCLEOTIDE SEQUENCE [LARGE SCALE GENOMIC DNA]</scope>
    <source>
        <strain evidence="6">DSM 24740</strain>
    </source>
</reference>
<evidence type="ECO:0000313" key="5">
    <source>
        <dbReference type="EMBL" id="SEQ60377.1"/>
    </source>
</evidence>
<organism evidence="5 6">
    <name type="scientific">Neolewinella agarilytica</name>
    <dbReference type="NCBI Taxonomy" id="478744"/>
    <lineage>
        <taxon>Bacteria</taxon>
        <taxon>Pseudomonadati</taxon>
        <taxon>Bacteroidota</taxon>
        <taxon>Saprospiria</taxon>
        <taxon>Saprospirales</taxon>
        <taxon>Lewinellaceae</taxon>
        <taxon>Neolewinella</taxon>
    </lineage>
</organism>
<dbReference type="PANTHER" id="PTHR43140">
    <property type="entry name" value="TYPE-1 RESTRICTION ENZYME ECOKI SPECIFICITY PROTEIN"/>
    <property type="match status" value="1"/>
</dbReference>